<name>A0A9J5ZSQ0_SOLCO</name>
<evidence type="ECO:0000313" key="2">
    <source>
        <dbReference type="Proteomes" id="UP000824120"/>
    </source>
</evidence>
<comment type="caution">
    <text evidence="1">The sequence shown here is derived from an EMBL/GenBank/DDBJ whole genome shotgun (WGS) entry which is preliminary data.</text>
</comment>
<accession>A0A9J5ZSQ0</accession>
<protein>
    <submittedName>
        <fullName evidence="1">Uncharacterized protein</fullName>
    </submittedName>
</protein>
<reference evidence="1 2" key="1">
    <citation type="submission" date="2020-09" db="EMBL/GenBank/DDBJ databases">
        <title>De no assembly of potato wild relative species, Solanum commersonii.</title>
        <authorList>
            <person name="Cho K."/>
        </authorList>
    </citation>
    <scope>NUCLEOTIDE SEQUENCE [LARGE SCALE GENOMIC DNA]</scope>
    <source>
        <strain evidence="1">LZ3.2</strain>
        <tissue evidence="1">Leaf</tissue>
    </source>
</reference>
<evidence type="ECO:0000313" key="1">
    <source>
        <dbReference type="EMBL" id="KAG5615058.1"/>
    </source>
</evidence>
<dbReference type="EMBL" id="JACXVP010000003">
    <property type="protein sequence ID" value="KAG5615058.1"/>
    <property type="molecule type" value="Genomic_DNA"/>
</dbReference>
<sequence>MSRDKKSHSVKDILQIILQEITEQDRCLLSTQMNYWGYLVTLGPTRMMETEERLASGHDVSDHDYDRRFNPQENEGPVEISGVSVHSACHQVDRWTQLTSSNGRELGNYIWPKALKFLSPHFPSILNSTNSLQGKNNLAIKWSSQRVAEQFHNIVPYRPATQNGKRLNAKARRRLNQPKGGSPSVSTILTNYAEWSSCFWLARERGCKSKTTKLIAGGIGSTWLEIVNGLRRRLCLMQQLGVREKPSRFG</sequence>
<feature type="non-terminal residue" evidence="1">
    <location>
        <position position="250"/>
    </location>
</feature>
<gene>
    <name evidence="1" type="ORF">H5410_014882</name>
</gene>
<organism evidence="1 2">
    <name type="scientific">Solanum commersonii</name>
    <name type="common">Commerson's wild potato</name>
    <name type="synonym">Commerson's nightshade</name>
    <dbReference type="NCBI Taxonomy" id="4109"/>
    <lineage>
        <taxon>Eukaryota</taxon>
        <taxon>Viridiplantae</taxon>
        <taxon>Streptophyta</taxon>
        <taxon>Embryophyta</taxon>
        <taxon>Tracheophyta</taxon>
        <taxon>Spermatophyta</taxon>
        <taxon>Magnoliopsida</taxon>
        <taxon>eudicotyledons</taxon>
        <taxon>Gunneridae</taxon>
        <taxon>Pentapetalae</taxon>
        <taxon>asterids</taxon>
        <taxon>lamiids</taxon>
        <taxon>Solanales</taxon>
        <taxon>Solanaceae</taxon>
        <taxon>Solanoideae</taxon>
        <taxon>Solaneae</taxon>
        <taxon>Solanum</taxon>
    </lineage>
</organism>
<dbReference type="Proteomes" id="UP000824120">
    <property type="component" value="Chromosome 3"/>
</dbReference>
<dbReference type="AlphaFoldDB" id="A0A9J5ZSQ0"/>
<keyword evidence="2" id="KW-1185">Reference proteome</keyword>
<proteinExistence type="predicted"/>